<dbReference type="PROSITE" id="PS51375">
    <property type="entry name" value="PPR"/>
    <property type="match status" value="6"/>
</dbReference>
<dbReference type="PANTHER" id="PTHR47926:SF531">
    <property type="entry name" value="TETRATRICOPEPTIDE REPEAT SUPERFAMILY PROTEIN"/>
    <property type="match status" value="1"/>
</dbReference>
<proteinExistence type="inferred from homology"/>
<feature type="repeat" description="PPR" evidence="3">
    <location>
        <begin position="295"/>
        <end position="329"/>
    </location>
</feature>
<feature type="repeat" description="PPR" evidence="3">
    <location>
        <begin position="201"/>
        <end position="231"/>
    </location>
</feature>
<dbReference type="Gramene" id="mRNA:HanXRQr2_Chr10g0421201">
    <property type="protein sequence ID" value="CDS:HanXRQr2_Chr10g0421201.1"/>
    <property type="gene ID" value="HanXRQr2_Chr10g0421201"/>
</dbReference>
<dbReference type="EMBL" id="CM007899">
    <property type="protein sequence ID" value="OTG09751.1"/>
    <property type="molecule type" value="Genomic_DNA"/>
</dbReference>
<dbReference type="GO" id="GO:0048731">
    <property type="term" value="P:system development"/>
    <property type="evidence" value="ECO:0007669"/>
    <property type="project" value="UniProtKB-ARBA"/>
</dbReference>
<dbReference type="GO" id="GO:0009451">
    <property type="term" value="P:RNA modification"/>
    <property type="evidence" value="ECO:0007669"/>
    <property type="project" value="InterPro"/>
</dbReference>
<sequence>MDHKILHFLHNCKTINHLKQTHLQILINNLKDNTFLLQTLITVSSNLISLDYAFSVLQTSNTPNIIAYNTLIKCFIGSNTSLTTRNAMSVYKEMKKREFVVFPNSFTFTFLLKCFDSLDVGRMIHGEVLKMGFDVSSVFVGNMLLNLYGKCGGDGFEFAGKVFDEMPVRDIVSWNTMIGVYMDCGEVGQAVRLFEAMPERSDVTWNSVITGLAKNGKMEYARSVFDKMPERNEVSWNCMISGYLKAGDLRNAEGLFNEMPVKSVVACTAIISGYASVGDVESARKMFDWMGSKRNVVTWNAMISCYVNKNMFDEALSLFHLMSVDGRCKPDQITLISVLSACAHLGSLENGKWVSFYINKNKINLTTPLGNALIDMFAKCGDIESSKTVFNQMSNKCIITWTTMVSSLAVHGMCKEALALFNTMCVHGTQPDDVMFIAVLSACNHGGLVHEGKTLFNQMVHNYGIKPQIEHYGCMIDLLARSGDLDEAIRLTESMDMEPNAVIWGTLIGACKLHGDRKLFEYVTKKVLDQEPSIASYLTSITNLSSSIGRWQDALRVRREMREEGIEKVPGCSSIQIGDNVHEFVARDTRHMHRSDIYEVLESLNGHLWLQSDFEGWCMG</sequence>
<reference evidence="4" key="3">
    <citation type="submission" date="2020-06" db="EMBL/GenBank/DDBJ databases">
        <title>Helianthus annuus Genome sequencing and assembly Release 2.</title>
        <authorList>
            <person name="Gouzy J."/>
            <person name="Langlade N."/>
            <person name="Munos S."/>
        </authorList>
    </citation>
    <scope>NUCLEOTIDE SEQUENCE</scope>
    <source>
        <tissue evidence="4">Leaves</tissue>
    </source>
</reference>
<dbReference type="GO" id="GO:0003723">
    <property type="term" value="F:RNA binding"/>
    <property type="evidence" value="ECO:0007669"/>
    <property type="project" value="InterPro"/>
</dbReference>
<dbReference type="Pfam" id="PF13041">
    <property type="entry name" value="PPR_2"/>
    <property type="match status" value="2"/>
</dbReference>
<feature type="repeat" description="PPR" evidence="3">
    <location>
        <begin position="170"/>
        <end position="200"/>
    </location>
</feature>
<dbReference type="AlphaFoldDB" id="A0A251TIB1"/>
<name>A0A251TIB1_HELAN</name>
<reference evidence="5" key="2">
    <citation type="submission" date="2017-02" db="EMBL/GenBank/DDBJ databases">
        <title>Sunflower complete genome.</title>
        <authorList>
            <person name="Langlade N."/>
            <person name="Munos S."/>
        </authorList>
    </citation>
    <scope>NUCLEOTIDE SEQUENCE [LARGE SCALE GENOMIC DNA]</scope>
    <source>
        <tissue evidence="5">Leaves</tissue>
    </source>
</reference>
<reference evidence="4 6" key="1">
    <citation type="journal article" date="2017" name="Nature">
        <title>The sunflower genome provides insights into oil metabolism, flowering and Asterid evolution.</title>
        <authorList>
            <person name="Badouin H."/>
            <person name="Gouzy J."/>
            <person name="Grassa C.J."/>
            <person name="Murat F."/>
            <person name="Staton S.E."/>
            <person name="Cottret L."/>
            <person name="Lelandais-Briere C."/>
            <person name="Owens G.L."/>
            <person name="Carrere S."/>
            <person name="Mayjonade B."/>
            <person name="Legrand L."/>
            <person name="Gill N."/>
            <person name="Kane N.C."/>
            <person name="Bowers J.E."/>
            <person name="Hubner S."/>
            <person name="Bellec A."/>
            <person name="Berard A."/>
            <person name="Berges H."/>
            <person name="Blanchet N."/>
            <person name="Boniface M.C."/>
            <person name="Brunel D."/>
            <person name="Catrice O."/>
            <person name="Chaidir N."/>
            <person name="Claudel C."/>
            <person name="Donnadieu C."/>
            <person name="Faraut T."/>
            <person name="Fievet G."/>
            <person name="Helmstetter N."/>
            <person name="King M."/>
            <person name="Knapp S.J."/>
            <person name="Lai Z."/>
            <person name="Le Paslier M.C."/>
            <person name="Lippi Y."/>
            <person name="Lorenzon L."/>
            <person name="Mandel J.R."/>
            <person name="Marage G."/>
            <person name="Marchand G."/>
            <person name="Marquand E."/>
            <person name="Bret-Mestries E."/>
            <person name="Morien E."/>
            <person name="Nambeesan S."/>
            <person name="Nguyen T."/>
            <person name="Pegot-Espagnet P."/>
            <person name="Pouilly N."/>
            <person name="Raftis F."/>
            <person name="Sallet E."/>
            <person name="Schiex T."/>
            <person name="Thomas J."/>
            <person name="Vandecasteele C."/>
            <person name="Vares D."/>
            <person name="Vear F."/>
            <person name="Vautrin S."/>
            <person name="Crespi M."/>
            <person name="Mangin B."/>
            <person name="Burke J.M."/>
            <person name="Salse J."/>
            <person name="Munos S."/>
            <person name="Vincourt P."/>
            <person name="Rieseberg L.H."/>
            <person name="Langlade N.B."/>
        </authorList>
    </citation>
    <scope>NUCLEOTIDE SEQUENCE [LARGE SCALE GENOMIC DNA]</scope>
    <source>
        <strain evidence="6">cv. SF193</strain>
        <tissue evidence="4">Leaves</tissue>
    </source>
</reference>
<dbReference type="OrthoDB" id="185373at2759"/>
<dbReference type="Proteomes" id="UP000215914">
    <property type="component" value="Chromosome 10"/>
</dbReference>
<evidence type="ECO:0000256" key="1">
    <source>
        <dbReference type="ARBA" id="ARBA00006643"/>
    </source>
</evidence>
<dbReference type="FunFam" id="1.25.40.10:FF:000125">
    <property type="entry name" value="Pentatricopeptide repeat-containing protein"/>
    <property type="match status" value="1"/>
</dbReference>
<dbReference type="OMA" id="CRCVHGQ"/>
<feature type="repeat" description="PPR" evidence="3">
    <location>
        <begin position="533"/>
        <end position="568"/>
    </location>
</feature>
<dbReference type="NCBIfam" id="TIGR00756">
    <property type="entry name" value="PPR"/>
    <property type="match status" value="6"/>
</dbReference>
<evidence type="ECO:0000256" key="3">
    <source>
        <dbReference type="PROSITE-ProRule" id="PRU00708"/>
    </source>
</evidence>
<comment type="similarity">
    <text evidence="1">Belongs to the PPR family. PCMP-H subfamily.</text>
</comment>
<gene>
    <name evidence="5" type="ORF">HannXRQ_Chr10g0279931</name>
    <name evidence="4" type="ORF">HanXRQr2_Chr10g0421201</name>
</gene>
<dbReference type="InterPro" id="IPR046848">
    <property type="entry name" value="E_motif"/>
</dbReference>
<dbReference type="InterPro" id="IPR002885">
    <property type="entry name" value="PPR_rpt"/>
</dbReference>
<dbReference type="Pfam" id="PF01535">
    <property type="entry name" value="PPR"/>
    <property type="match status" value="8"/>
</dbReference>
<evidence type="ECO:0000313" key="5">
    <source>
        <dbReference type="EMBL" id="OTG09751.1"/>
    </source>
</evidence>
<protein>
    <submittedName>
        <fullName evidence="5">Putative tetratricopeptide-like helical domain-containing protein</fullName>
    </submittedName>
    <submittedName>
        <fullName evidence="4">Tetratricopeptide-like helical domain superfamily</fullName>
    </submittedName>
</protein>
<dbReference type="FunFam" id="1.25.40.10:FF:000333">
    <property type="entry name" value="Pentatricopeptide repeat-containing protein"/>
    <property type="match status" value="1"/>
</dbReference>
<dbReference type="PANTHER" id="PTHR47926">
    <property type="entry name" value="PENTATRICOPEPTIDE REPEAT-CONTAINING PROTEIN"/>
    <property type="match status" value="1"/>
</dbReference>
<evidence type="ECO:0000313" key="6">
    <source>
        <dbReference type="Proteomes" id="UP000215914"/>
    </source>
</evidence>
<dbReference type="EMBL" id="MNCJ02000325">
    <property type="protein sequence ID" value="KAF5784806.1"/>
    <property type="molecule type" value="Genomic_DNA"/>
</dbReference>
<dbReference type="InParanoid" id="A0A251TIB1"/>
<evidence type="ECO:0000256" key="2">
    <source>
        <dbReference type="ARBA" id="ARBA00022737"/>
    </source>
</evidence>
<keyword evidence="6" id="KW-1185">Reference proteome</keyword>
<organism evidence="5 6">
    <name type="scientific">Helianthus annuus</name>
    <name type="common">Common sunflower</name>
    <dbReference type="NCBI Taxonomy" id="4232"/>
    <lineage>
        <taxon>Eukaryota</taxon>
        <taxon>Viridiplantae</taxon>
        <taxon>Streptophyta</taxon>
        <taxon>Embryophyta</taxon>
        <taxon>Tracheophyta</taxon>
        <taxon>Spermatophyta</taxon>
        <taxon>Magnoliopsida</taxon>
        <taxon>eudicotyledons</taxon>
        <taxon>Gunneridae</taxon>
        <taxon>Pentapetalae</taxon>
        <taxon>asterids</taxon>
        <taxon>campanulids</taxon>
        <taxon>Asterales</taxon>
        <taxon>Asteraceae</taxon>
        <taxon>Asteroideae</taxon>
        <taxon>Heliantheae alliance</taxon>
        <taxon>Heliantheae</taxon>
        <taxon>Helianthus</taxon>
    </lineage>
</organism>
<dbReference type="FunFam" id="1.25.40.10:FF:000511">
    <property type="entry name" value="Pentatricopeptide repeat-containing protein"/>
    <property type="match status" value="1"/>
</dbReference>
<keyword evidence="2" id="KW-0677">Repeat</keyword>
<feature type="repeat" description="PPR" evidence="3">
    <location>
        <begin position="397"/>
        <end position="431"/>
    </location>
</feature>
<dbReference type="InterPro" id="IPR011990">
    <property type="entry name" value="TPR-like_helical_dom_sf"/>
</dbReference>
<dbReference type="InterPro" id="IPR046960">
    <property type="entry name" value="PPR_At4g14850-like_plant"/>
</dbReference>
<dbReference type="Gene3D" id="1.25.40.10">
    <property type="entry name" value="Tetratricopeptide repeat domain"/>
    <property type="match status" value="6"/>
</dbReference>
<dbReference type="Pfam" id="PF20431">
    <property type="entry name" value="E_motif"/>
    <property type="match status" value="1"/>
</dbReference>
<accession>A0A251TIB1</accession>
<evidence type="ECO:0000313" key="4">
    <source>
        <dbReference type="EMBL" id="KAF5784806.1"/>
    </source>
</evidence>
<feature type="repeat" description="PPR" evidence="3">
    <location>
        <begin position="232"/>
        <end position="266"/>
    </location>
</feature>